<name>A0ABN7NX01_TIMPD</name>
<evidence type="ECO:0000313" key="3">
    <source>
        <dbReference type="EMBL" id="CAG2059357.1"/>
    </source>
</evidence>
<gene>
    <name evidence="3" type="ORF">TPAB3V08_LOCUS6321</name>
</gene>
<feature type="domain" description="Galactosyltransferase N-terminal" evidence="2">
    <location>
        <begin position="66"/>
        <end position="115"/>
    </location>
</feature>
<evidence type="ECO:0000256" key="1">
    <source>
        <dbReference type="SAM" id="SignalP"/>
    </source>
</evidence>
<dbReference type="InterPro" id="IPR003859">
    <property type="entry name" value="Galactosyl_T"/>
</dbReference>
<dbReference type="Proteomes" id="UP001153148">
    <property type="component" value="Unassembled WGS sequence"/>
</dbReference>
<feature type="chain" id="PRO_5046609816" description="Galactosyltransferase N-terminal domain-containing protein" evidence="1">
    <location>
        <begin position="31"/>
        <end position="116"/>
    </location>
</feature>
<dbReference type="PANTHER" id="PTHR19300">
    <property type="entry name" value="BETA-1,4-GALACTOSYLTRANSFERASE"/>
    <property type="match status" value="1"/>
</dbReference>
<dbReference type="Gene3D" id="3.90.550.10">
    <property type="entry name" value="Spore Coat Polysaccharide Biosynthesis Protein SpsA, Chain A"/>
    <property type="match status" value="1"/>
</dbReference>
<proteinExistence type="predicted"/>
<keyword evidence="1" id="KW-0732">Signal</keyword>
<keyword evidence="4" id="KW-1185">Reference proteome</keyword>
<feature type="signal peptide" evidence="1">
    <location>
        <begin position="1"/>
        <end position="30"/>
    </location>
</feature>
<sequence>MLQPFTILRHSTASTLTLLSLYIFLGHVLKYDVNCGANVSCALPDDCDCSKEKVSLKVEVREETRSTENSSPGHKLAVLVPFRDRFEELMVFAPHIHNFLNGQNINHNIYVLNQVN</sequence>
<dbReference type="PANTHER" id="PTHR19300:SF30">
    <property type="entry name" value="BETA-1,4-GALACTOSYLTRANSFERASE 7"/>
    <property type="match status" value="1"/>
</dbReference>
<dbReference type="InterPro" id="IPR027995">
    <property type="entry name" value="Galactosyl_T_N"/>
</dbReference>
<dbReference type="EMBL" id="CAJPIN010009280">
    <property type="protein sequence ID" value="CAG2059357.1"/>
    <property type="molecule type" value="Genomic_DNA"/>
</dbReference>
<evidence type="ECO:0000259" key="2">
    <source>
        <dbReference type="Pfam" id="PF13733"/>
    </source>
</evidence>
<reference evidence="3" key="1">
    <citation type="submission" date="2021-03" db="EMBL/GenBank/DDBJ databases">
        <authorList>
            <person name="Tran Van P."/>
        </authorList>
    </citation>
    <scope>NUCLEOTIDE SEQUENCE</scope>
</reference>
<protein>
    <recommendedName>
        <fullName evidence="2">Galactosyltransferase N-terminal domain-containing protein</fullName>
    </recommendedName>
</protein>
<accession>A0ABN7NX01</accession>
<comment type="caution">
    <text evidence="3">The sequence shown here is derived from an EMBL/GenBank/DDBJ whole genome shotgun (WGS) entry which is preliminary data.</text>
</comment>
<evidence type="ECO:0000313" key="4">
    <source>
        <dbReference type="Proteomes" id="UP001153148"/>
    </source>
</evidence>
<dbReference type="InterPro" id="IPR029044">
    <property type="entry name" value="Nucleotide-diphossugar_trans"/>
</dbReference>
<dbReference type="Pfam" id="PF13733">
    <property type="entry name" value="Glyco_transf_7N"/>
    <property type="match status" value="1"/>
</dbReference>
<organism evidence="3 4">
    <name type="scientific">Timema podura</name>
    <name type="common">Walking stick</name>
    <dbReference type="NCBI Taxonomy" id="61482"/>
    <lineage>
        <taxon>Eukaryota</taxon>
        <taxon>Metazoa</taxon>
        <taxon>Ecdysozoa</taxon>
        <taxon>Arthropoda</taxon>
        <taxon>Hexapoda</taxon>
        <taxon>Insecta</taxon>
        <taxon>Pterygota</taxon>
        <taxon>Neoptera</taxon>
        <taxon>Polyneoptera</taxon>
        <taxon>Phasmatodea</taxon>
        <taxon>Timematodea</taxon>
        <taxon>Timematoidea</taxon>
        <taxon>Timematidae</taxon>
        <taxon>Timema</taxon>
    </lineage>
</organism>